<evidence type="ECO:0000256" key="4">
    <source>
        <dbReference type="ARBA" id="ARBA00022801"/>
    </source>
</evidence>
<evidence type="ECO:0000313" key="8">
    <source>
        <dbReference type="Proteomes" id="UP000030745"/>
    </source>
</evidence>
<dbReference type="Gene3D" id="1.20.120.980">
    <property type="entry name" value="Serine carboxypeptidase S28, SKS domain"/>
    <property type="match status" value="1"/>
</dbReference>
<dbReference type="RefSeq" id="XP_012203886.1">
    <property type="nucleotide sequence ID" value="XM_012348496.1"/>
</dbReference>
<keyword evidence="6" id="KW-1133">Transmembrane helix</keyword>
<dbReference type="FunFam" id="1.20.120.980:FF:000007">
    <property type="entry name" value="Predicted protein"/>
    <property type="match status" value="1"/>
</dbReference>
<feature type="transmembrane region" description="Helical" evidence="6">
    <location>
        <begin position="23"/>
        <end position="47"/>
    </location>
</feature>
<dbReference type="GeneID" id="24131569"/>
<sequence>MSSANVEAQPLLPERTSLRQQRAINLGSIFVPVCLGISLICVGQLVLSVVHNSLGSTETFTEPAHFLSPRPSTANCSLHWFDQRVDHFSTLNTTYAQRYYVHDAFWKRKADGHTADGPILFYCGNEGDVTLYVNNTGLMWENAEALGAALIFAEHRYFGESRPFGAHQTQHLAYLTHEQALADYAVLLRTFQTTRNTSSPVIAIGGSYGGMLASWFRMKYPGTIAGAIAASAPILGFPEGYPEHFTGEKYWQVVTHDATPAAGAAPTCEANVRASWPLLFATAQTETGRRQLGEIFQLCRPLRTAADAETLATGLLMAWDTMAMGNFPFPSSYLTGGAADLPAYPVRAACDLMAASTNASTLLPAMRNAANLYLNATKDVPCFAWDTLDFDGLWGYVWCSQMLPQESYFDTDGIHDMFWDRSLSFDQVAADCKARWGVSPDPDWIRTSYGDLKTMLQATSNIVFSNGGYDPWRAGGVLSNPWNPRIAIVDIPEGAHHLDLFFSHKDDPVSVRHARHIELDHIRQWIRDFNA</sequence>
<evidence type="ECO:0008006" key="9">
    <source>
        <dbReference type="Google" id="ProtNLM"/>
    </source>
</evidence>
<dbReference type="SUPFAM" id="SSF53474">
    <property type="entry name" value="alpha/beta-Hydrolases"/>
    <property type="match status" value="1"/>
</dbReference>
<dbReference type="GO" id="GO:0008239">
    <property type="term" value="F:dipeptidyl-peptidase activity"/>
    <property type="evidence" value="ECO:0007669"/>
    <property type="project" value="TreeGrafter"/>
</dbReference>
<comment type="similarity">
    <text evidence="1">Belongs to the peptidase S28 family.</text>
</comment>
<dbReference type="OrthoDB" id="2130629at2759"/>
<dbReference type="InterPro" id="IPR008758">
    <property type="entry name" value="Peptidase_S28"/>
</dbReference>
<dbReference type="AlphaFoldDB" id="A0A067CFX4"/>
<evidence type="ECO:0000256" key="1">
    <source>
        <dbReference type="ARBA" id="ARBA00011079"/>
    </source>
</evidence>
<dbReference type="GO" id="GO:0070008">
    <property type="term" value="F:serine-type exopeptidase activity"/>
    <property type="evidence" value="ECO:0007669"/>
    <property type="project" value="InterPro"/>
</dbReference>
<dbReference type="Proteomes" id="UP000030745">
    <property type="component" value="Unassembled WGS sequence"/>
</dbReference>
<dbReference type="PANTHER" id="PTHR11010">
    <property type="entry name" value="PROTEASE S28 PRO-X CARBOXYPEPTIDASE-RELATED"/>
    <property type="match status" value="1"/>
</dbReference>
<dbReference type="VEuPathDB" id="FungiDB:SPRG_09404"/>
<dbReference type="OMA" id="QTCNQMV"/>
<accession>A0A067CFX4</accession>
<keyword evidence="4" id="KW-0378">Hydrolase</keyword>
<dbReference type="Pfam" id="PF05577">
    <property type="entry name" value="Peptidase_S28"/>
    <property type="match status" value="2"/>
</dbReference>
<keyword evidence="5" id="KW-0325">Glycoprotein</keyword>
<keyword evidence="8" id="KW-1185">Reference proteome</keyword>
<reference evidence="7 8" key="1">
    <citation type="journal article" date="2013" name="PLoS Genet.">
        <title>Distinctive expansion of potential virulence genes in the genome of the oomycete fish pathogen Saprolegnia parasitica.</title>
        <authorList>
            <person name="Jiang R.H."/>
            <person name="de Bruijn I."/>
            <person name="Haas B.J."/>
            <person name="Belmonte R."/>
            <person name="Lobach L."/>
            <person name="Christie J."/>
            <person name="van den Ackerveken G."/>
            <person name="Bottin A."/>
            <person name="Bulone V."/>
            <person name="Diaz-Moreno S.M."/>
            <person name="Dumas B."/>
            <person name="Fan L."/>
            <person name="Gaulin E."/>
            <person name="Govers F."/>
            <person name="Grenville-Briggs L.J."/>
            <person name="Horner N.R."/>
            <person name="Levin J.Z."/>
            <person name="Mammella M."/>
            <person name="Meijer H.J."/>
            <person name="Morris P."/>
            <person name="Nusbaum C."/>
            <person name="Oome S."/>
            <person name="Phillips A.J."/>
            <person name="van Rooyen D."/>
            <person name="Rzeszutek E."/>
            <person name="Saraiva M."/>
            <person name="Secombes C.J."/>
            <person name="Seidl M.F."/>
            <person name="Snel B."/>
            <person name="Stassen J.H."/>
            <person name="Sykes S."/>
            <person name="Tripathy S."/>
            <person name="van den Berg H."/>
            <person name="Vega-Arreguin J.C."/>
            <person name="Wawra S."/>
            <person name="Young S.K."/>
            <person name="Zeng Q."/>
            <person name="Dieguez-Uribeondo J."/>
            <person name="Russ C."/>
            <person name="Tyler B.M."/>
            <person name="van West P."/>
        </authorList>
    </citation>
    <scope>NUCLEOTIDE SEQUENCE [LARGE SCALE GENOMIC DNA]</scope>
    <source>
        <strain evidence="7 8">CBS 223.65</strain>
    </source>
</reference>
<dbReference type="GO" id="GO:0006508">
    <property type="term" value="P:proteolysis"/>
    <property type="evidence" value="ECO:0007669"/>
    <property type="project" value="UniProtKB-KW"/>
</dbReference>
<gene>
    <name evidence="7" type="ORF">SPRG_09404</name>
</gene>
<keyword evidence="6" id="KW-0812">Transmembrane</keyword>
<evidence type="ECO:0000256" key="6">
    <source>
        <dbReference type="SAM" id="Phobius"/>
    </source>
</evidence>
<evidence type="ECO:0000256" key="5">
    <source>
        <dbReference type="ARBA" id="ARBA00023180"/>
    </source>
</evidence>
<dbReference type="PANTHER" id="PTHR11010:SF38">
    <property type="entry name" value="LYSOSOMAL PRO-X CARBOXYPEPTIDASE"/>
    <property type="match status" value="1"/>
</dbReference>
<keyword evidence="6" id="KW-0472">Membrane</keyword>
<dbReference type="InterPro" id="IPR042269">
    <property type="entry name" value="Ser_carbopepase_S28_SKS"/>
</dbReference>
<keyword evidence="2" id="KW-0645">Protease</keyword>
<evidence type="ECO:0000256" key="2">
    <source>
        <dbReference type="ARBA" id="ARBA00022670"/>
    </source>
</evidence>
<organism evidence="7 8">
    <name type="scientific">Saprolegnia parasitica (strain CBS 223.65)</name>
    <dbReference type="NCBI Taxonomy" id="695850"/>
    <lineage>
        <taxon>Eukaryota</taxon>
        <taxon>Sar</taxon>
        <taxon>Stramenopiles</taxon>
        <taxon>Oomycota</taxon>
        <taxon>Saprolegniomycetes</taxon>
        <taxon>Saprolegniales</taxon>
        <taxon>Saprolegniaceae</taxon>
        <taxon>Saprolegnia</taxon>
    </lineage>
</organism>
<proteinExistence type="inferred from homology"/>
<dbReference type="EMBL" id="KK583232">
    <property type="protein sequence ID" value="KDO25461.1"/>
    <property type="molecule type" value="Genomic_DNA"/>
</dbReference>
<name>A0A067CFX4_SAPPC</name>
<evidence type="ECO:0000256" key="3">
    <source>
        <dbReference type="ARBA" id="ARBA00022729"/>
    </source>
</evidence>
<dbReference type="InterPro" id="IPR029058">
    <property type="entry name" value="AB_hydrolase_fold"/>
</dbReference>
<keyword evidence="3" id="KW-0732">Signal</keyword>
<dbReference type="Gene3D" id="3.40.50.1820">
    <property type="entry name" value="alpha/beta hydrolase"/>
    <property type="match status" value="1"/>
</dbReference>
<dbReference type="KEGG" id="spar:SPRG_09404"/>
<evidence type="ECO:0000313" key="7">
    <source>
        <dbReference type="EMBL" id="KDO25461.1"/>
    </source>
</evidence>
<protein>
    <recommendedName>
        <fullName evidence="9">Lysosomal Pro-X carboxypeptidase</fullName>
    </recommendedName>
</protein>